<protein>
    <submittedName>
        <fullName evidence="1">Uncharacterized protein</fullName>
    </submittedName>
</protein>
<dbReference type="Proteomes" id="UP001523216">
    <property type="component" value="Unassembled WGS sequence"/>
</dbReference>
<accession>A0ABT0Y815</accession>
<name>A0ABT0Y815_9ACTN</name>
<proteinExistence type="predicted"/>
<evidence type="ECO:0000313" key="1">
    <source>
        <dbReference type="EMBL" id="MCM4082186.1"/>
    </source>
</evidence>
<comment type="caution">
    <text evidence="1">The sequence shown here is derived from an EMBL/GenBank/DDBJ whole genome shotgun (WGS) entry which is preliminary data.</text>
</comment>
<evidence type="ECO:0000313" key="2">
    <source>
        <dbReference type="Proteomes" id="UP001523216"/>
    </source>
</evidence>
<gene>
    <name evidence="1" type="ORF">LXN57_31935</name>
</gene>
<dbReference type="RefSeq" id="WP_251801906.1">
    <property type="nucleotide sequence ID" value="NZ_JAMQOL010000047.1"/>
</dbReference>
<keyword evidence="2" id="KW-1185">Reference proteome</keyword>
<reference evidence="1 2" key="1">
    <citation type="submission" date="2022-06" db="EMBL/GenBank/DDBJ databases">
        <title>Actinoplanes abujensis sp. nov., isolated from Nigerian arid soil.</title>
        <authorList>
            <person name="Ding P."/>
        </authorList>
    </citation>
    <scope>NUCLEOTIDE SEQUENCE [LARGE SCALE GENOMIC DNA]</scope>
    <source>
        <strain evidence="2">TRM88002</strain>
    </source>
</reference>
<sequence>MDFASLSVETLAYEAIQKQFRNAIVRFLRRRLVAAFPDDWQNMLRSVFKKEWDSIERSSLLASATATVSREAIDDFDLLSVNHFYNVFERFFRDLVDDSLYPPDEQGAKAFKSALLGCLRDIKALRDPISHPPQTDLPVHDALNVVHNATRVLRLLGLEPDLQGLLDVRTELVRRAAAAEGFAKSEGNTSSPQPIGRERLALRPSMKLHQLVLALGGAIDGIATGEDARSLIRELYSNSSRPMSSHAMERALIAVSNSRRLGSVLEDCIPPYLEEEFSVARGYNTVADFSGTATLSQIVAELDGRHDFRVELLGKIAKAVRNRAMVLTLAWAGIERQLSGLLEGLSAPEGLPLPYRIPLEWVARRDDEPVELYDIYRPNFSFRAAMPDRVIGLVDYMRGPDGKLGSPYTPPQKLSVELVDPPAWPLVLLPMATASFLAPQEEVGKENIAAFVQSILGYGEFHVGLA</sequence>
<dbReference type="EMBL" id="JAMQOL010000047">
    <property type="protein sequence ID" value="MCM4082186.1"/>
    <property type="molecule type" value="Genomic_DNA"/>
</dbReference>
<organism evidence="1 2">
    <name type="scientific">Paractinoplanes hotanensis</name>
    <dbReference type="NCBI Taxonomy" id="2906497"/>
    <lineage>
        <taxon>Bacteria</taxon>
        <taxon>Bacillati</taxon>
        <taxon>Actinomycetota</taxon>
        <taxon>Actinomycetes</taxon>
        <taxon>Micromonosporales</taxon>
        <taxon>Micromonosporaceae</taxon>
        <taxon>Paractinoplanes</taxon>
    </lineage>
</organism>